<dbReference type="PIRSF" id="PIRSF000390">
    <property type="entry name" value="PLP_StrS"/>
    <property type="match status" value="1"/>
</dbReference>
<organism evidence="4 5">
    <name type="scientific">Candidatus Taylorbacteria bacterium RIFCSPHIGHO2_02_FULL_43_32b</name>
    <dbReference type="NCBI Taxonomy" id="1802306"/>
    <lineage>
        <taxon>Bacteria</taxon>
        <taxon>Candidatus Tayloriibacteriota</taxon>
    </lineage>
</organism>
<keyword evidence="2 3" id="KW-0663">Pyridoxal phosphate</keyword>
<accession>A0A1G2ML18</accession>
<evidence type="ECO:0000313" key="5">
    <source>
        <dbReference type="Proteomes" id="UP000177130"/>
    </source>
</evidence>
<comment type="caution">
    <text evidence="4">The sequence shown here is derived from an EMBL/GenBank/DDBJ whole genome shotgun (WGS) entry which is preliminary data.</text>
</comment>
<feature type="modified residue" description="N6-(pyridoxal phosphate)lysine" evidence="2">
    <location>
        <position position="179"/>
    </location>
</feature>
<feature type="active site" description="Proton acceptor" evidence="1">
    <location>
        <position position="179"/>
    </location>
</feature>
<dbReference type="InterPro" id="IPR000653">
    <property type="entry name" value="DegT/StrS_aminotransferase"/>
</dbReference>
<dbReference type="GO" id="GO:0030170">
    <property type="term" value="F:pyridoxal phosphate binding"/>
    <property type="evidence" value="ECO:0007669"/>
    <property type="project" value="TreeGrafter"/>
</dbReference>
<dbReference type="Gene3D" id="3.90.1150.10">
    <property type="entry name" value="Aspartate Aminotransferase, domain 1"/>
    <property type="match status" value="1"/>
</dbReference>
<dbReference type="EMBL" id="MHRK01000008">
    <property type="protein sequence ID" value="OHA24625.1"/>
    <property type="molecule type" value="Genomic_DNA"/>
</dbReference>
<dbReference type="PANTHER" id="PTHR30244:SF34">
    <property type="entry name" value="DTDP-4-AMINO-4,6-DIDEOXYGALACTOSE TRANSAMINASE"/>
    <property type="match status" value="1"/>
</dbReference>
<gene>
    <name evidence="4" type="ORF">A3C72_01845</name>
</gene>
<dbReference type="SUPFAM" id="SSF53383">
    <property type="entry name" value="PLP-dependent transferases"/>
    <property type="match status" value="1"/>
</dbReference>
<evidence type="ECO:0000313" key="4">
    <source>
        <dbReference type="EMBL" id="OHA24625.1"/>
    </source>
</evidence>
<dbReference type="GO" id="GO:0000271">
    <property type="term" value="P:polysaccharide biosynthetic process"/>
    <property type="evidence" value="ECO:0007669"/>
    <property type="project" value="TreeGrafter"/>
</dbReference>
<name>A0A1G2ML18_9BACT</name>
<evidence type="ECO:0008006" key="6">
    <source>
        <dbReference type="Google" id="ProtNLM"/>
    </source>
</evidence>
<dbReference type="AlphaFoldDB" id="A0A1G2ML18"/>
<dbReference type="PANTHER" id="PTHR30244">
    <property type="entry name" value="TRANSAMINASE"/>
    <property type="match status" value="1"/>
</dbReference>
<protein>
    <recommendedName>
        <fullName evidence="6">Aminotransferase</fullName>
    </recommendedName>
</protein>
<dbReference type="Proteomes" id="UP000177130">
    <property type="component" value="Unassembled WGS sequence"/>
</dbReference>
<dbReference type="InterPro" id="IPR015422">
    <property type="entry name" value="PyrdxlP-dep_Trfase_small"/>
</dbReference>
<reference evidence="4 5" key="1">
    <citation type="journal article" date="2016" name="Nat. Commun.">
        <title>Thousands of microbial genomes shed light on interconnected biogeochemical processes in an aquifer system.</title>
        <authorList>
            <person name="Anantharaman K."/>
            <person name="Brown C.T."/>
            <person name="Hug L.A."/>
            <person name="Sharon I."/>
            <person name="Castelle C.J."/>
            <person name="Probst A.J."/>
            <person name="Thomas B.C."/>
            <person name="Singh A."/>
            <person name="Wilkins M.J."/>
            <person name="Karaoz U."/>
            <person name="Brodie E.L."/>
            <person name="Williams K.H."/>
            <person name="Hubbard S.S."/>
            <person name="Banfield J.F."/>
        </authorList>
    </citation>
    <scope>NUCLEOTIDE SEQUENCE [LARGE SCALE GENOMIC DNA]</scope>
</reference>
<dbReference type="Pfam" id="PF01041">
    <property type="entry name" value="DegT_DnrJ_EryC1"/>
    <property type="match status" value="1"/>
</dbReference>
<dbReference type="InterPro" id="IPR015424">
    <property type="entry name" value="PyrdxlP-dep_Trfase"/>
</dbReference>
<dbReference type="CDD" id="cd00616">
    <property type="entry name" value="AHBA_syn"/>
    <property type="match status" value="1"/>
</dbReference>
<dbReference type="InterPro" id="IPR015421">
    <property type="entry name" value="PyrdxlP-dep_Trfase_major"/>
</dbReference>
<evidence type="ECO:0000256" key="1">
    <source>
        <dbReference type="PIRSR" id="PIRSR000390-1"/>
    </source>
</evidence>
<evidence type="ECO:0000256" key="2">
    <source>
        <dbReference type="PIRSR" id="PIRSR000390-2"/>
    </source>
</evidence>
<dbReference type="GO" id="GO:0008483">
    <property type="term" value="F:transaminase activity"/>
    <property type="evidence" value="ECO:0007669"/>
    <property type="project" value="TreeGrafter"/>
</dbReference>
<dbReference type="STRING" id="1802306.A3C72_01845"/>
<comment type="similarity">
    <text evidence="3">Belongs to the DegT/DnrJ/EryC1 family.</text>
</comment>
<sequence>MAWWQPKIEKENYTFLKKALDSNYINEGPQTAEFEKAILKLTGAKYALATNNCTTAMFLSLKALGIGPGDQVIVPDITFIATANAVSLSGAEPVLVDTRKEDLTMDPLAFQKAITSRTKAVIPVHVSGRSAQIEEIMAIAEKRNLKVIEDAAETIGSYRKGKHLGTFGITGCFSFAANKTISTGQGGMVVTDNEEIYLKLRPLINQGRTKLGTGGDDVHNTIGFNFRMTDLQAAMGLGQLKHLNERTKRMRRNYELYSMNLGNVKGLRIYPADTKAGELLQWTDAFTERRDELVKYLVERNIDCRNYWMPIHRQMAYKMPDDNFPNSTYSSPLSLWLPSAFTLTDKDILKVCQEIKNFLLPR</sequence>
<evidence type="ECO:0000256" key="3">
    <source>
        <dbReference type="RuleBase" id="RU004508"/>
    </source>
</evidence>
<dbReference type="Gene3D" id="3.40.640.10">
    <property type="entry name" value="Type I PLP-dependent aspartate aminotransferase-like (Major domain)"/>
    <property type="match status" value="1"/>
</dbReference>
<proteinExistence type="inferred from homology"/>